<proteinExistence type="predicted"/>
<reference evidence="1 2" key="1">
    <citation type="journal article" date="2021" name="Front. Genet.">
        <title>Chromosome-Level Genome Assembly Reveals Significant Gene Expansion in the Toll and IMD Signaling Pathways of Dendrolimus kikuchii.</title>
        <authorList>
            <person name="Zhou J."/>
            <person name="Wu P."/>
            <person name="Xiong Z."/>
            <person name="Liu N."/>
            <person name="Zhao N."/>
            <person name="Ji M."/>
            <person name="Qiu Y."/>
            <person name="Yang B."/>
        </authorList>
    </citation>
    <scope>NUCLEOTIDE SEQUENCE [LARGE SCALE GENOMIC DNA]</scope>
    <source>
        <strain evidence="1">Ann1</strain>
    </source>
</reference>
<evidence type="ECO:0000313" key="1">
    <source>
        <dbReference type="EMBL" id="KAJ0179643.1"/>
    </source>
</evidence>
<accession>A0ACC1D6W4</accession>
<organism evidence="1 2">
    <name type="scientific">Dendrolimus kikuchii</name>
    <dbReference type="NCBI Taxonomy" id="765133"/>
    <lineage>
        <taxon>Eukaryota</taxon>
        <taxon>Metazoa</taxon>
        <taxon>Ecdysozoa</taxon>
        <taxon>Arthropoda</taxon>
        <taxon>Hexapoda</taxon>
        <taxon>Insecta</taxon>
        <taxon>Pterygota</taxon>
        <taxon>Neoptera</taxon>
        <taxon>Endopterygota</taxon>
        <taxon>Lepidoptera</taxon>
        <taxon>Glossata</taxon>
        <taxon>Ditrysia</taxon>
        <taxon>Bombycoidea</taxon>
        <taxon>Lasiocampidae</taxon>
        <taxon>Dendrolimus</taxon>
    </lineage>
</organism>
<sequence>MKLYLLILLISKASSLNMNETNLAIDYFAYKNINFLTYFSCDRHDSDLTVTKAFMKHNVRVLISRYKPKPCLERILYQWNTGIGILTQGSCGDFNAILNEASKLKLFDAMHIWLTFSNTSGNETAKFIAEKYNKLNLSVDTDIAVVAPEGDGYSLIDVFNFGKIQGNQLETTPLGIWREESGLVIWLKGFKYYNRWNFQNLTLRAISVILDQPNDFQSDMLSEIGYTRGVAAMTKIASQQLNLLKEVHNFRFNYSIAGRWIGAPQRNSTLAVSNALYWEEQDISSTTARIFPHWLAWVDILFPPMTYLEKNTISCGRAACRKRRQNHPQPGGRAFARLDGYHPWSKVCRHNNVELYYEDGIQISDDMFTSQGRKLTLLIVGLTSMLLYNYYTSSVVSWLLNAAAPSIASLDALINSDFELIFEDIGYTRGWLDNPGFFYYSGYENPKEDILRDIKVTSGKRTMQPLQPVEDGLQFIRTGKYAYHTEPYTASQVISKTFEEKELCELGSLPMMFPAQVYIYSQRRSPYKQFFVWSLMRLSERGHLKASQARFAGTIPACSGSMPRALALGQAAPAFALLIEAALLALCIMLWEILWSRSLKNRRAS</sequence>
<name>A0ACC1D6W4_9NEOP</name>
<dbReference type="Proteomes" id="UP000824533">
    <property type="component" value="Linkage Group LG07"/>
</dbReference>
<gene>
    <name evidence="1" type="ORF">K1T71_004234</name>
</gene>
<keyword evidence="2" id="KW-1185">Reference proteome</keyword>
<evidence type="ECO:0000313" key="2">
    <source>
        <dbReference type="Proteomes" id="UP000824533"/>
    </source>
</evidence>
<comment type="caution">
    <text evidence="1">The sequence shown here is derived from an EMBL/GenBank/DDBJ whole genome shotgun (WGS) entry which is preliminary data.</text>
</comment>
<protein>
    <submittedName>
        <fullName evidence="1">Uncharacterized protein</fullName>
    </submittedName>
</protein>
<dbReference type="EMBL" id="CM034393">
    <property type="protein sequence ID" value="KAJ0179643.1"/>
    <property type="molecule type" value="Genomic_DNA"/>
</dbReference>